<keyword evidence="1" id="KW-0472">Membrane</keyword>
<proteinExistence type="predicted"/>
<gene>
    <name evidence="2" type="ORF">WF834_00505</name>
</gene>
<dbReference type="Proteomes" id="UP001373196">
    <property type="component" value="Unassembled WGS sequence"/>
</dbReference>
<sequence length="107" mass="12405">MYFITRPWFCQHLFAIIFILFDRTRFSRVCTAFFTGFFPRSSPRFLPAACTAGLRFGIFVLFLLYGHPAADALRPQGLRTFPAKSRSKRKTSIFYDFSCIAFVILVL</sequence>
<dbReference type="EMBL" id="JBBFGL010000001">
    <property type="protein sequence ID" value="MEJ5194668.1"/>
    <property type="molecule type" value="Genomic_DNA"/>
</dbReference>
<accession>A0AB35Y801</accession>
<evidence type="ECO:0000313" key="2">
    <source>
        <dbReference type="EMBL" id="MEJ5194668.1"/>
    </source>
</evidence>
<dbReference type="RefSeq" id="WP_339394476.1">
    <property type="nucleotide sequence ID" value="NZ_JBBFGL010000001.1"/>
</dbReference>
<reference evidence="2" key="1">
    <citation type="submission" date="2024-03" db="EMBL/GenBank/DDBJ databases">
        <authorList>
            <person name="Plomp N."/>
            <person name="Harmsen H.J."/>
        </authorList>
    </citation>
    <scope>NUCLEOTIDE SEQUENCE</scope>
    <source>
        <strain evidence="2">HTF-128</strain>
    </source>
</reference>
<protein>
    <recommendedName>
        <fullName evidence="4">Secreted protein</fullName>
    </recommendedName>
</protein>
<comment type="caution">
    <text evidence="2">The sequence shown here is derived from an EMBL/GenBank/DDBJ whole genome shotgun (WGS) entry which is preliminary data.</text>
</comment>
<dbReference type="AlphaFoldDB" id="A0AB35Y801"/>
<keyword evidence="1" id="KW-1133">Transmembrane helix</keyword>
<evidence type="ECO:0000313" key="3">
    <source>
        <dbReference type="Proteomes" id="UP001373196"/>
    </source>
</evidence>
<evidence type="ECO:0008006" key="4">
    <source>
        <dbReference type="Google" id="ProtNLM"/>
    </source>
</evidence>
<feature type="transmembrane region" description="Helical" evidence="1">
    <location>
        <begin position="45"/>
        <end position="65"/>
    </location>
</feature>
<organism evidence="2 3">
    <name type="scientific">Faecalibacterium wellingii</name>
    <dbReference type="NCBI Taxonomy" id="2929491"/>
    <lineage>
        <taxon>Bacteria</taxon>
        <taxon>Bacillati</taxon>
        <taxon>Bacillota</taxon>
        <taxon>Clostridia</taxon>
        <taxon>Eubacteriales</taxon>
        <taxon>Oscillospiraceae</taxon>
        <taxon>Faecalibacterium</taxon>
    </lineage>
</organism>
<keyword evidence="1" id="KW-0812">Transmembrane</keyword>
<feature type="transmembrane region" description="Helical" evidence="1">
    <location>
        <begin position="6"/>
        <end position="24"/>
    </location>
</feature>
<evidence type="ECO:0000256" key="1">
    <source>
        <dbReference type="SAM" id="Phobius"/>
    </source>
</evidence>
<name>A0AB35Y801_9FIRM</name>